<feature type="transmembrane region" description="Helical" evidence="6">
    <location>
        <begin position="55"/>
        <end position="76"/>
    </location>
</feature>
<feature type="transmembrane region" description="Helical" evidence="6">
    <location>
        <begin position="302"/>
        <end position="323"/>
    </location>
</feature>
<proteinExistence type="predicted"/>
<dbReference type="AlphaFoldDB" id="A0A381NKJ5"/>
<name>A0A381NKJ5_9ZZZZ</name>
<gene>
    <name evidence="9" type="ORF">METZ01_LOCUS7498</name>
</gene>
<comment type="subcellular location">
    <subcellularLocation>
        <location evidence="1">Cell membrane</location>
        <topology evidence="1">Multi-pass membrane protein</topology>
    </subcellularLocation>
</comment>
<evidence type="ECO:0000259" key="7">
    <source>
        <dbReference type="Pfam" id="PF02687"/>
    </source>
</evidence>
<keyword evidence="2" id="KW-1003">Cell membrane</keyword>
<sequence>MDFRRAMGRGTPPRHHRFFRCFRTKPLTFTKNFSMFRPLSINIGLRYAGSRHGHLSLVTFVALMGLALSVSVLLFVQGVVAGFERELTNRILGVIPHVSVRARESIATPSGLLQLIGGIPHVKGSAAVIEGQALLSVGQKVRGVTVTGIEPHQYRQVSHIDQYVQGASLITLTPGDYGIVVGIQLADELGLMIGSPVAVVLPDVTVTPLGAFPRQKSFRVQGILDTGSQLDRRYVFIHQIDAAMLYRLGEGVHSIKARLDDPLRASDVRFEILANVSNEFTVSTWFQTYGPLYGAIRAQKGMMLLLLSLLVAVASINLVSSLVMIVSERRGDIAILRTMGSNRWLLLATFVFLGIAISGVGVAAGIGLGYVLGVFAEAGFPMLESLLGVKLMGEYIVDTLPFAFTPTDVWNVTGIAGLLTLLATLYPAWRASSTNPAEALQHE</sequence>
<keyword evidence="4 6" id="KW-1133">Transmembrane helix</keyword>
<evidence type="ECO:0000256" key="5">
    <source>
        <dbReference type="ARBA" id="ARBA00023136"/>
    </source>
</evidence>
<evidence type="ECO:0000256" key="2">
    <source>
        <dbReference type="ARBA" id="ARBA00022475"/>
    </source>
</evidence>
<dbReference type="Pfam" id="PF02687">
    <property type="entry name" value="FtsX"/>
    <property type="match status" value="1"/>
</dbReference>
<protein>
    <recommendedName>
        <fullName evidence="10">ABC3 transporter permease protein domain-containing protein</fullName>
    </recommendedName>
</protein>
<evidence type="ECO:0000256" key="3">
    <source>
        <dbReference type="ARBA" id="ARBA00022692"/>
    </source>
</evidence>
<dbReference type="Pfam" id="PF12704">
    <property type="entry name" value="MacB_PCD"/>
    <property type="match status" value="1"/>
</dbReference>
<evidence type="ECO:0000313" key="9">
    <source>
        <dbReference type="EMBL" id="SUZ54644.1"/>
    </source>
</evidence>
<accession>A0A381NKJ5</accession>
<feature type="domain" description="MacB-like periplasmic core" evidence="8">
    <location>
        <begin position="59"/>
        <end position="272"/>
    </location>
</feature>
<dbReference type="PANTHER" id="PTHR30489:SF0">
    <property type="entry name" value="LIPOPROTEIN-RELEASING SYSTEM TRANSMEMBRANE PROTEIN LOLE"/>
    <property type="match status" value="1"/>
</dbReference>
<reference evidence="9" key="1">
    <citation type="submission" date="2018-05" db="EMBL/GenBank/DDBJ databases">
        <authorList>
            <person name="Lanie J.A."/>
            <person name="Ng W.-L."/>
            <person name="Kazmierczak K.M."/>
            <person name="Andrzejewski T.M."/>
            <person name="Davidsen T.M."/>
            <person name="Wayne K.J."/>
            <person name="Tettelin H."/>
            <person name="Glass J.I."/>
            <person name="Rusch D."/>
            <person name="Podicherti R."/>
            <person name="Tsui H.-C.T."/>
            <person name="Winkler M.E."/>
        </authorList>
    </citation>
    <scope>NUCLEOTIDE SEQUENCE</scope>
</reference>
<keyword evidence="3 6" id="KW-0812">Transmembrane</keyword>
<dbReference type="GO" id="GO:0098797">
    <property type="term" value="C:plasma membrane protein complex"/>
    <property type="evidence" value="ECO:0007669"/>
    <property type="project" value="TreeGrafter"/>
</dbReference>
<dbReference type="InterPro" id="IPR051447">
    <property type="entry name" value="Lipoprotein-release_system"/>
</dbReference>
<feature type="transmembrane region" description="Helical" evidence="6">
    <location>
        <begin position="344"/>
        <end position="372"/>
    </location>
</feature>
<dbReference type="InterPro" id="IPR003838">
    <property type="entry name" value="ABC3_permease_C"/>
</dbReference>
<dbReference type="EMBL" id="UINC01000399">
    <property type="protein sequence ID" value="SUZ54644.1"/>
    <property type="molecule type" value="Genomic_DNA"/>
</dbReference>
<evidence type="ECO:0000256" key="1">
    <source>
        <dbReference type="ARBA" id="ARBA00004651"/>
    </source>
</evidence>
<keyword evidence="5 6" id="KW-0472">Membrane</keyword>
<dbReference type="GO" id="GO:0044874">
    <property type="term" value="P:lipoprotein localization to outer membrane"/>
    <property type="evidence" value="ECO:0007669"/>
    <property type="project" value="TreeGrafter"/>
</dbReference>
<dbReference type="PANTHER" id="PTHR30489">
    <property type="entry name" value="LIPOPROTEIN-RELEASING SYSTEM TRANSMEMBRANE PROTEIN LOLE"/>
    <property type="match status" value="1"/>
</dbReference>
<dbReference type="InterPro" id="IPR025857">
    <property type="entry name" value="MacB_PCD"/>
</dbReference>
<feature type="transmembrane region" description="Helical" evidence="6">
    <location>
        <begin position="409"/>
        <end position="429"/>
    </location>
</feature>
<evidence type="ECO:0000256" key="6">
    <source>
        <dbReference type="SAM" id="Phobius"/>
    </source>
</evidence>
<evidence type="ECO:0008006" key="10">
    <source>
        <dbReference type="Google" id="ProtNLM"/>
    </source>
</evidence>
<feature type="domain" description="ABC3 transporter permease C-terminal" evidence="7">
    <location>
        <begin position="306"/>
        <end position="436"/>
    </location>
</feature>
<evidence type="ECO:0000256" key="4">
    <source>
        <dbReference type="ARBA" id="ARBA00022989"/>
    </source>
</evidence>
<organism evidence="9">
    <name type="scientific">marine metagenome</name>
    <dbReference type="NCBI Taxonomy" id="408172"/>
    <lineage>
        <taxon>unclassified sequences</taxon>
        <taxon>metagenomes</taxon>
        <taxon>ecological metagenomes</taxon>
    </lineage>
</organism>
<evidence type="ECO:0000259" key="8">
    <source>
        <dbReference type="Pfam" id="PF12704"/>
    </source>
</evidence>